<name>A0A7K6FBN0_9CORV</name>
<protein>
    <submittedName>
        <fullName evidence="6">CFLAR regulator</fullName>
    </submittedName>
</protein>
<feature type="domain" description="DED" evidence="4">
    <location>
        <begin position="97"/>
        <end position="175"/>
    </location>
</feature>
<dbReference type="Pfam" id="PF00656">
    <property type="entry name" value="Peptidase_C14"/>
    <property type="match status" value="1"/>
</dbReference>
<dbReference type="CDD" id="cd08340">
    <property type="entry name" value="DED_c-FLIP_r2"/>
    <property type="match status" value="1"/>
</dbReference>
<comment type="caution">
    <text evidence="6">The sequence shown here is derived from an EMBL/GenBank/DDBJ whole genome shotgun (WGS) entry which is preliminary data.</text>
</comment>
<dbReference type="InterPro" id="IPR001309">
    <property type="entry name" value="Pept_C14_p20"/>
</dbReference>
<dbReference type="CDD" id="cd08337">
    <property type="entry name" value="DED_c-FLIP_r1"/>
    <property type="match status" value="1"/>
</dbReference>
<evidence type="ECO:0000256" key="2">
    <source>
        <dbReference type="ARBA" id="ARBA00022703"/>
    </source>
</evidence>
<keyword evidence="2" id="KW-0053">Apoptosis</keyword>
<feature type="domain" description="DED" evidence="4">
    <location>
        <begin position="10"/>
        <end position="78"/>
    </location>
</feature>
<dbReference type="InterPro" id="IPR015917">
    <property type="entry name" value="Pept_C14A"/>
</dbReference>
<dbReference type="FunFam" id="1.10.533.10:FF:000016">
    <property type="entry name" value="CASP8 and FADD-like apoptosis regulator"/>
    <property type="match status" value="1"/>
</dbReference>
<dbReference type="AlphaFoldDB" id="A0A7K6FBN0"/>
<proteinExistence type="inferred from homology"/>
<sequence>MTRCQVPAFLIHQIQEELDKEEEEILVFLCRDLAPDLANADIKEILVALNEREKLTPVGLSELLYRVKRFDLLRRILNTEKATVEAHLDRSLKLIPDYRVLMVEINENLEKDEVGSLGFLLRDYAPRMKIAKDKSFLALIIDLEKLNLVAPNQLDLIENCFRSIHRIDLIRKIQKYKHEASVSSVHSQPVYVNAHQASLLNFNLIGPPYNSGNENTEKLQNGSSLTLGGPVHLSIQESGSVPHKISDDPYRMQSQPLGICLIIDCIGNDTDMLEETFRGLGYDVHCHRYLNMNSMNQTLFEVARWQKHRNCDSFICIVVSRGNSQSIFCTDHACSGFPLEQIKKHFTADSCPGLLGKPKLFFIQSYIVPENEQECTSLLEVDGKGENTSAKVTIPQGADILWSHCKVDVSTLEQSPTSSSYYLRCLAELLRNPYKRKLCILAIHMELNKKVYDWNTTADPSQQYSLLLQHTLRKKLF</sequence>
<dbReference type="GO" id="GO:0004197">
    <property type="term" value="F:cysteine-type endopeptidase activity"/>
    <property type="evidence" value="ECO:0007669"/>
    <property type="project" value="InterPro"/>
</dbReference>
<dbReference type="PROSITE" id="PS50168">
    <property type="entry name" value="DED"/>
    <property type="match status" value="2"/>
</dbReference>
<dbReference type="FunFam" id="3.40.50.1460:FF:000013">
    <property type="entry name" value="CASP8 and FADD like apoptosis regulator"/>
    <property type="match status" value="1"/>
</dbReference>
<dbReference type="PANTHER" id="PTHR48169">
    <property type="entry name" value="DED DOMAIN-CONTAINING PROTEIN"/>
    <property type="match status" value="1"/>
</dbReference>
<dbReference type="PROSITE" id="PS50208">
    <property type="entry name" value="CASPASE_P20"/>
    <property type="match status" value="1"/>
</dbReference>
<dbReference type="SUPFAM" id="SSF52129">
    <property type="entry name" value="Caspase-like"/>
    <property type="match status" value="1"/>
</dbReference>
<feature type="domain" description="Caspase family p20" evidence="5">
    <location>
        <begin position="269"/>
        <end position="365"/>
    </location>
</feature>
<evidence type="ECO:0000259" key="5">
    <source>
        <dbReference type="PROSITE" id="PS50208"/>
    </source>
</evidence>
<gene>
    <name evidence="6" type="primary">Cflar</name>
    <name evidence="6" type="ORF">DAPCHR_R10514</name>
</gene>
<dbReference type="SMART" id="SM00031">
    <property type="entry name" value="DED"/>
    <property type="match status" value="2"/>
</dbReference>
<dbReference type="InterPro" id="IPR011600">
    <property type="entry name" value="Pept_C14_caspase"/>
</dbReference>
<evidence type="ECO:0000259" key="4">
    <source>
        <dbReference type="PROSITE" id="PS50168"/>
    </source>
</evidence>
<evidence type="ECO:0000256" key="1">
    <source>
        <dbReference type="ARBA" id="ARBA00010134"/>
    </source>
</evidence>
<keyword evidence="3" id="KW-0677">Repeat</keyword>
<dbReference type="Gene3D" id="1.10.533.10">
    <property type="entry name" value="Death Domain, Fas"/>
    <property type="match status" value="2"/>
</dbReference>
<dbReference type="PRINTS" id="PR00376">
    <property type="entry name" value="IL1BCENZYME"/>
</dbReference>
<organism evidence="6 7">
    <name type="scientific">Daphoenositta chrysoptera</name>
    <name type="common">varied sittella</name>
    <dbReference type="NCBI Taxonomy" id="254528"/>
    <lineage>
        <taxon>Eukaryota</taxon>
        <taxon>Metazoa</taxon>
        <taxon>Chordata</taxon>
        <taxon>Craniata</taxon>
        <taxon>Vertebrata</taxon>
        <taxon>Euteleostomi</taxon>
        <taxon>Archelosauria</taxon>
        <taxon>Archosauria</taxon>
        <taxon>Dinosauria</taxon>
        <taxon>Saurischia</taxon>
        <taxon>Theropoda</taxon>
        <taxon>Coelurosauria</taxon>
        <taxon>Aves</taxon>
        <taxon>Neognathae</taxon>
        <taxon>Neoaves</taxon>
        <taxon>Telluraves</taxon>
        <taxon>Australaves</taxon>
        <taxon>Passeriformes</taxon>
        <taxon>Corvoidea</taxon>
        <taxon>Pachycephalidae</taxon>
        <taxon>Daphoenositta</taxon>
    </lineage>
</organism>
<dbReference type="EMBL" id="VZRO01002709">
    <property type="protein sequence ID" value="NWV48919.1"/>
    <property type="molecule type" value="Genomic_DNA"/>
</dbReference>
<dbReference type="GO" id="GO:0042981">
    <property type="term" value="P:regulation of apoptotic process"/>
    <property type="evidence" value="ECO:0007669"/>
    <property type="project" value="InterPro"/>
</dbReference>
<dbReference type="SMART" id="SM00115">
    <property type="entry name" value="CASc"/>
    <property type="match status" value="1"/>
</dbReference>
<dbReference type="PANTHER" id="PTHR48169:SF3">
    <property type="entry name" value="CASP8 AND FADD LIKE APOPTOSIS REGULATOR"/>
    <property type="match status" value="1"/>
</dbReference>
<comment type="similarity">
    <text evidence="1">Belongs to the peptidase C14A family.</text>
</comment>
<dbReference type="GO" id="GO:0005737">
    <property type="term" value="C:cytoplasm"/>
    <property type="evidence" value="ECO:0007669"/>
    <property type="project" value="UniProtKB-ARBA"/>
</dbReference>
<dbReference type="InterPro" id="IPR011029">
    <property type="entry name" value="DEATH-like_dom_sf"/>
</dbReference>
<dbReference type="SUPFAM" id="SSF47986">
    <property type="entry name" value="DEATH domain"/>
    <property type="match status" value="2"/>
</dbReference>
<dbReference type="GO" id="GO:0006508">
    <property type="term" value="P:proteolysis"/>
    <property type="evidence" value="ECO:0007669"/>
    <property type="project" value="InterPro"/>
</dbReference>
<dbReference type="InterPro" id="IPR029030">
    <property type="entry name" value="Caspase-like_dom_sf"/>
</dbReference>
<evidence type="ECO:0000313" key="6">
    <source>
        <dbReference type="EMBL" id="NWV48919.1"/>
    </source>
</evidence>
<dbReference type="InterPro" id="IPR001875">
    <property type="entry name" value="DED_dom"/>
</dbReference>
<dbReference type="Proteomes" id="UP000557315">
    <property type="component" value="Unassembled WGS sequence"/>
</dbReference>
<keyword evidence="7" id="KW-1185">Reference proteome</keyword>
<accession>A0A7K6FBN0</accession>
<dbReference type="Gene3D" id="3.40.50.1460">
    <property type="match status" value="1"/>
</dbReference>
<evidence type="ECO:0000313" key="7">
    <source>
        <dbReference type="Proteomes" id="UP000557315"/>
    </source>
</evidence>
<feature type="non-terminal residue" evidence="6">
    <location>
        <position position="1"/>
    </location>
</feature>
<evidence type="ECO:0000256" key="3">
    <source>
        <dbReference type="ARBA" id="ARBA00022737"/>
    </source>
</evidence>
<dbReference type="Pfam" id="PF01335">
    <property type="entry name" value="DED"/>
    <property type="match status" value="2"/>
</dbReference>
<feature type="non-terminal residue" evidence="6">
    <location>
        <position position="477"/>
    </location>
</feature>
<dbReference type="GO" id="GO:0006915">
    <property type="term" value="P:apoptotic process"/>
    <property type="evidence" value="ECO:0007669"/>
    <property type="project" value="UniProtKB-KW"/>
</dbReference>
<reference evidence="6 7" key="1">
    <citation type="submission" date="2019-09" db="EMBL/GenBank/DDBJ databases">
        <title>Bird 10,000 Genomes (B10K) Project - Family phase.</title>
        <authorList>
            <person name="Zhang G."/>
        </authorList>
    </citation>
    <scope>NUCLEOTIDE SEQUENCE [LARGE SCALE GENOMIC DNA]</scope>
    <source>
        <strain evidence="6">B10K-DU-029-47</strain>
        <tissue evidence="6">Heart</tissue>
    </source>
</reference>